<keyword evidence="6" id="KW-1185">Reference proteome</keyword>
<evidence type="ECO:0000256" key="2">
    <source>
        <dbReference type="ARBA" id="ARBA00023015"/>
    </source>
</evidence>
<keyword evidence="3" id="KW-0238">DNA-binding</keyword>
<dbReference type="GO" id="GO:0045892">
    <property type="term" value="P:negative regulation of DNA-templated transcription"/>
    <property type="evidence" value="ECO:0007669"/>
    <property type="project" value="InterPro"/>
</dbReference>
<evidence type="ECO:0000256" key="3">
    <source>
        <dbReference type="ARBA" id="ARBA00023125"/>
    </source>
</evidence>
<accession>A0A6P2D9K7</accession>
<dbReference type="GO" id="GO:0003677">
    <property type="term" value="F:DNA binding"/>
    <property type="evidence" value="ECO:0007669"/>
    <property type="project" value="UniProtKB-KW"/>
</dbReference>
<evidence type="ECO:0008006" key="7">
    <source>
        <dbReference type="Google" id="ProtNLM"/>
    </source>
</evidence>
<dbReference type="RefSeq" id="WP_162670492.1">
    <property type="nucleotide sequence ID" value="NZ_LR593886.1"/>
</dbReference>
<dbReference type="Proteomes" id="UP000464178">
    <property type="component" value="Chromosome"/>
</dbReference>
<organism evidence="5 6">
    <name type="scientific">Gemmata massiliana</name>
    <dbReference type="NCBI Taxonomy" id="1210884"/>
    <lineage>
        <taxon>Bacteria</taxon>
        <taxon>Pseudomonadati</taxon>
        <taxon>Planctomycetota</taxon>
        <taxon>Planctomycetia</taxon>
        <taxon>Gemmatales</taxon>
        <taxon>Gemmataceae</taxon>
        <taxon>Gemmata</taxon>
    </lineage>
</organism>
<name>A0A6P2D9K7_9BACT</name>
<evidence type="ECO:0000256" key="4">
    <source>
        <dbReference type="ARBA" id="ARBA00023163"/>
    </source>
</evidence>
<dbReference type="KEGG" id="gms:SOIL9_15440"/>
<dbReference type="AlphaFoldDB" id="A0A6P2D9K7"/>
<dbReference type="Gene3D" id="1.10.4040.10">
    <property type="entry name" value="Penicillinase repressor domain"/>
    <property type="match status" value="1"/>
</dbReference>
<dbReference type="InterPro" id="IPR005650">
    <property type="entry name" value="BlaI_family"/>
</dbReference>
<evidence type="ECO:0000256" key="1">
    <source>
        <dbReference type="ARBA" id="ARBA00011046"/>
    </source>
</evidence>
<gene>
    <name evidence="5" type="ORF">SOIL9_15440</name>
</gene>
<comment type="similarity">
    <text evidence="1">Belongs to the BlaI transcriptional regulatory family.</text>
</comment>
<dbReference type="Gene3D" id="1.10.10.10">
    <property type="entry name" value="Winged helix-like DNA-binding domain superfamily/Winged helix DNA-binding domain"/>
    <property type="match status" value="1"/>
</dbReference>
<dbReference type="SUPFAM" id="SSF46785">
    <property type="entry name" value="Winged helix' DNA-binding domain"/>
    <property type="match status" value="1"/>
</dbReference>
<protein>
    <recommendedName>
        <fullName evidence="7">Penicillinase repressor</fullName>
    </recommendedName>
</protein>
<sequence length="133" mass="14861">MGRAAREITETELSLLNELWQRQSATVQELTEVLYGNTAAPLLATVRKLLDRLEGEGCVGRDRTKWPHHYFAVLKREELAGKRLQAAADELYEGDLAPLLTHLVKSQKLTAGDREALRKMLDEMDGGSGSRKS</sequence>
<keyword evidence="2" id="KW-0805">Transcription regulation</keyword>
<proteinExistence type="inferred from homology"/>
<dbReference type="InterPro" id="IPR036390">
    <property type="entry name" value="WH_DNA-bd_sf"/>
</dbReference>
<dbReference type="Pfam" id="PF03965">
    <property type="entry name" value="Penicillinase_R"/>
    <property type="match status" value="1"/>
</dbReference>
<reference evidence="5 6" key="1">
    <citation type="submission" date="2019-05" db="EMBL/GenBank/DDBJ databases">
        <authorList>
            <consortium name="Science for Life Laboratories"/>
        </authorList>
    </citation>
    <scope>NUCLEOTIDE SEQUENCE [LARGE SCALE GENOMIC DNA]</scope>
    <source>
        <strain evidence="5">Soil9</strain>
    </source>
</reference>
<dbReference type="InterPro" id="IPR036388">
    <property type="entry name" value="WH-like_DNA-bd_sf"/>
</dbReference>
<evidence type="ECO:0000313" key="5">
    <source>
        <dbReference type="EMBL" id="VTR96170.1"/>
    </source>
</evidence>
<keyword evidence="4" id="KW-0804">Transcription</keyword>
<dbReference type="EMBL" id="LR593886">
    <property type="protein sequence ID" value="VTR96170.1"/>
    <property type="molecule type" value="Genomic_DNA"/>
</dbReference>
<evidence type="ECO:0000313" key="6">
    <source>
        <dbReference type="Proteomes" id="UP000464178"/>
    </source>
</evidence>